<dbReference type="RefSeq" id="WP_309793597.1">
    <property type="nucleotide sequence ID" value="NZ_JAVDPW010000003.1"/>
</dbReference>
<dbReference type="InterPro" id="IPR035959">
    <property type="entry name" value="RutC-like_sf"/>
</dbReference>
<comment type="caution">
    <text evidence="2">The sequence shown here is derived from an EMBL/GenBank/DDBJ whole genome shotgun (WGS) entry which is preliminary data.</text>
</comment>
<sequence length="155" mass="15944">MAGSIEARLKEKGVTLPNVAAPAANYVPYVISGNTLYISGQVPFVEGKISHTGKLGAEFGIDEGYACARICGINILAAAKAALGGDLDRIARVVKLGGFVNSTPDFTDQPKVINGASDLMAEAFGDAGKHARAAVGVAQLPLGCAVEVDAIFEIR</sequence>
<accession>A0ABU1JLY4</accession>
<dbReference type="InterPro" id="IPR013813">
    <property type="entry name" value="Endoribo_LPSP/chorism_mut-like"/>
</dbReference>
<dbReference type="PANTHER" id="PTHR43760:SF1">
    <property type="entry name" value="ENDORIBONUCLEASE L-PSP_CHORISMATE MUTASE-LIKE DOMAIN-CONTAINING PROTEIN"/>
    <property type="match status" value="1"/>
</dbReference>
<proteinExistence type="predicted"/>
<name>A0ABU1JLY4_9PROT</name>
<keyword evidence="3" id="KW-1185">Reference proteome</keyword>
<dbReference type="CDD" id="cd02199">
    <property type="entry name" value="YjgF_YER057c_UK114_like_1"/>
    <property type="match status" value="1"/>
</dbReference>
<reference evidence="2 3" key="1">
    <citation type="submission" date="2023-07" db="EMBL/GenBank/DDBJ databases">
        <title>Sorghum-associated microbial communities from plants grown in Nebraska, USA.</title>
        <authorList>
            <person name="Schachtman D."/>
        </authorList>
    </citation>
    <scope>NUCLEOTIDE SEQUENCE [LARGE SCALE GENOMIC DNA]</scope>
    <source>
        <strain evidence="2 3">584</strain>
    </source>
</reference>
<protein>
    <submittedName>
        <fullName evidence="2">Enamine deaminase RidA (YjgF/YER057c/UK114 family)</fullName>
    </submittedName>
</protein>
<dbReference type="PANTHER" id="PTHR43760">
    <property type="entry name" value="ENDORIBONUCLEASE-RELATED"/>
    <property type="match status" value="1"/>
</dbReference>
<evidence type="ECO:0000313" key="2">
    <source>
        <dbReference type="EMBL" id="MDR6289343.1"/>
    </source>
</evidence>
<dbReference type="Gene3D" id="3.30.1330.40">
    <property type="entry name" value="RutC-like"/>
    <property type="match status" value="1"/>
</dbReference>
<evidence type="ECO:0000259" key="1">
    <source>
        <dbReference type="Pfam" id="PF14588"/>
    </source>
</evidence>
<gene>
    <name evidence="2" type="ORF">E9232_001858</name>
</gene>
<feature type="domain" description="Endoribonuclease L-PSP/chorismate mutase-like" evidence="1">
    <location>
        <begin position="6"/>
        <end position="144"/>
    </location>
</feature>
<evidence type="ECO:0000313" key="3">
    <source>
        <dbReference type="Proteomes" id="UP001262410"/>
    </source>
</evidence>
<dbReference type="Proteomes" id="UP001262410">
    <property type="component" value="Unassembled WGS sequence"/>
</dbReference>
<dbReference type="SUPFAM" id="SSF55298">
    <property type="entry name" value="YjgF-like"/>
    <property type="match status" value="1"/>
</dbReference>
<organism evidence="2 3">
    <name type="scientific">Inquilinus ginsengisoli</name>
    <dbReference type="NCBI Taxonomy" id="363840"/>
    <lineage>
        <taxon>Bacteria</taxon>
        <taxon>Pseudomonadati</taxon>
        <taxon>Pseudomonadota</taxon>
        <taxon>Alphaproteobacteria</taxon>
        <taxon>Rhodospirillales</taxon>
        <taxon>Rhodospirillaceae</taxon>
        <taxon>Inquilinus</taxon>
    </lineage>
</organism>
<dbReference type="Pfam" id="PF14588">
    <property type="entry name" value="YjgF_endoribonc"/>
    <property type="match status" value="1"/>
</dbReference>
<dbReference type="EMBL" id="JAVDPW010000003">
    <property type="protein sequence ID" value="MDR6289343.1"/>
    <property type="molecule type" value="Genomic_DNA"/>
</dbReference>